<evidence type="ECO:0000313" key="1">
    <source>
        <dbReference type="EMBL" id="SDE95118.1"/>
    </source>
</evidence>
<protein>
    <submittedName>
        <fullName evidence="1">Uncharacterized protein</fullName>
    </submittedName>
</protein>
<reference evidence="2" key="1">
    <citation type="submission" date="2016-10" db="EMBL/GenBank/DDBJ databases">
        <authorList>
            <person name="Varghese N."/>
            <person name="Submissions S."/>
        </authorList>
    </citation>
    <scope>NUCLEOTIDE SEQUENCE [LARGE SCALE GENOMIC DNA]</scope>
    <source>
        <strain evidence="2">DSM 24729</strain>
    </source>
</reference>
<proteinExistence type="predicted"/>
<gene>
    <name evidence="1" type="ORF">SAMN04487992_105259</name>
</gene>
<dbReference type="RefSeq" id="WP_034668376.1">
    <property type="nucleotide sequence ID" value="NZ_CANLMK010000003.1"/>
</dbReference>
<organism evidence="1 2">
    <name type="scientific">Cellulophaga baltica</name>
    <dbReference type="NCBI Taxonomy" id="76594"/>
    <lineage>
        <taxon>Bacteria</taxon>
        <taxon>Pseudomonadati</taxon>
        <taxon>Bacteroidota</taxon>
        <taxon>Flavobacteriia</taxon>
        <taxon>Flavobacteriales</taxon>
        <taxon>Flavobacteriaceae</taxon>
        <taxon>Cellulophaga</taxon>
    </lineage>
</organism>
<dbReference type="Proteomes" id="UP000182114">
    <property type="component" value="Unassembled WGS sequence"/>
</dbReference>
<dbReference type="SUPFAM" id="SSF160574">
    <property type="entry name" value="BT0923-like"/>
    <property type="match status" value="1"/>
</dbReference>
<evidence type="ECO:0000313" key="2">
    <source>
        <dbReference type="Proteomes" id="UP000182114"/>
    </source>
</evidence>
<dbReference type="Gene3D" id="3.40.1420.30">
    <property type="match status" value="1"/>
</dbReference>
<dbReference type="EMBL" id="FNBD01000005">
    <property type="protein sequence ID" value="SDE95118.1"/>
    <property type="molecule type" value="Genomic_DNA"/>
</dbReference>
<dbReference type="eggNOG" id="ENOG5032Y3T">
    <property type="taxonomic scope" value="Bacteria"/>
</dbReference>
<keyword evidence="2" id="KW-1185">Reference proteome</keyword>
<sequence length="101" mass="10749">MKKLILASAFAFVGLTAFAQTGEEVAIAETAVVSATQDSFSEIETSSLPEAVSSAVATNYPSATIDKAYVNDQKQYKLEVSLEDGTSGTLYADENGNWIEM</sequence>
<name>A0A1G7H3U2_9FLAO</name>
<accession>A0A1G7H3U2</accession>
<dbReference type="AlphaFoldDB" id="A0A1G7H3U2"/>